<dbReference type="AlphaFoldDB" id="A0A174GEA5"/>
<accession>A0A174GEA5</accession>
<dbReference type="Gene3D" id="3.10.580.10">
    <property type="entry name" value="CBS-domain"/>
    <property type="match status" value="1"/>
</dbReference>
<dbReference type="FunFam" id="3.10.580.10:FF:000002">
    <property type="entry name" value="Magnesium/cobalt efflux protein CorC"/>
    <property type="match status" value="1"/>
</dbReference>
<evidence type="ECO:0000259" key="14">
    <source>
        <dbReference type="PROSITE" id="PS51846"/>
    </source>
</evidence>
<evidence type="ECO:0000313" key="16">
    <source>
        <dbReference type="Proteomes" id="UP000095709"/>
    </source>
</evidence>
<dbReference type="PROSITE" id="PS51846">
    <property type="entry name" value="CNNM"/>
    <property type="match status" value="1"/>
</dbReference>
<evidence type="ECO:0000256" key="11">
    <source>
        <dbReference type="SAM" id="MobiDB-lite"/>
    </source>
</evidence>
<sequence>MDSDIVGSILLQVVLIAVNAVFACAEIAVVSCNDAKLEKMAQEGNKKAAKLFRLTEQPSRFLATIQVVITLSGFLGSAFAAENFSGRFVSVLVDAGVQIPEKTLDAIAVVLITLLLSYITLIFGELVPKRLAMHNSEKIALGVSGLVTAASKIFAPLVGLLTVSTNGILRLFGIDPNEDDDQVTEEEIRMMVDAGSEKGTIDNEEKDMIQNVFEFDDLTIDEICVHRTDVDLLWVEDSIEEWEQLIHESRHSYYPVCGETVDDIIGVLDAKDYFRLRTKDRDHVMKEAIKQPYFVPENIKAATLFQNMKKTGNYFAVVLDEYGGMDGIITVRNLIEQLVGDLNDEAEIGQPSEIELISTDTWKIMGSASLDDVAEELKIKLPVDEYETFGGYIFGELGAVPDDGSQFELETDDLWIKVMRVKEHRVENTVVKKLPPKEKGEQEERKERE</sequence>
<keyword evidence="7 9" id="KW-0129">CBS domain</keyword>
<comment type="subcellular location">
    <subcellularLocation>
        <location evidence="1">Cell membrane</location>
        <topology evidence="1">Multi-pass membrane protein</topology>
    </subcellularLocation>
</comment>
<dbReference type="GO" id="GO:0050660">
    <property type="term" value="F:flavin adenine dinucleotide binding"/>
    <property type="evidence" value="ECO:0007669"/>
    <property type="project" value="InterPro"/>
</dbReference>
<feature type="transmembrane region" description="Helical" evidence="12">
    <location>
        <begin position="6"/>
        <end position="30"/>
    </location>
</feature>
<feature type="domain" description="CBS" evidence="13">
    <location>
        <begin position="288"/>
        <end position="345"/>
    </location>
</feature>
<dbReference type="PANTHER" id="PTHR43099">
    <property type="entry name" value="UPF0053 PROTEIN YRKA"/>
    <property type="match status" value="1"/>
</dbReference>
<dbReference type="InterPro" id="IPR016169">
    <property type="entry name" value="FAD-bd_PCMH_sub2"/>
</dbReference>
<dbReference type="SMART" id="SM01091">
    <property type="entry name" value="CorC_HlyC"/>
    <property type="match status" value="1"/>
</dbReference>
<feature type="transmembrane region" description="Helical" evidence="12">
    <location>
        <begin position="61"/>
        <end position="81"/>
    </location>
</feature>
<name>A0A174GEA5_9FIRM</name>
<feature type="compositionally biased region" description="Basic and acidic residues" evidence="11">
    <location>
        <begin position="435"/>
        <end position="449"/>
    </location>
</feature>
<evidence type="ECO:0000256" key="7">
    <source>
        <dbReference type="ARBA" id="ARBA00023122"/>
    </source>
</evidence>
<dbReference type="PROSITE" id="PS51371">
    <property type="entry name" value="CBS"/>
    <property type="match status" value="1"/>
</dbReference>
<evidence type="ECO:0000259" key="13">
    <source>
        <dbReference type="PROSITE" id="PS51371"/>
    </source>
</evidence>
<evidence type="ECO:0000313" key="15">
    <source>
        <dbReference type="EMBL" id="CUO60783.1"/>
    </source>
</evidence>
<gene>
    <name evidence="15" type="primary">ytfL</name>
    <name evidence="15" type="ORF">ERS852498_00023</name>
</gene>
<evidence type="ECO:0000256" key="5">
    <source>
        <dbReference type="ARBA" id="ARBA00022737"/>
    </source>
</evidence>
<comment type="similarity">
    <text evidence="2">Belongs to the UPF0053 family.</text>
</comment>
<reference evidence="15 16" key="1">
    <citation type="submission" date="2015-09" db="EMBL/GenBank/DDBJ databases">
        <authorList>
            <consortium name="Pathogen Informatics"/>
        </authorList>
    </citation>
    <scope>NUCLEOTIDE SEQUENCE [LARGE SCALE GENOMIC DNA]</scope>
    <source>
        <strain evidence="15 16">2789STDY5834885</strain>
    </source>
</reference>
<proteinExistence type="inferred from homology"/>
<dbReference type="InterPro" id="IPR005170">
    <property type="entry name" value="Transptr-assoc_dom"/>
</dbReference>
<evidence type="ECO:0000256" key="2">
    <source>
        <dbReference type="ARBA" id="ARBA00006337"/>
    </source>
</evidence>
<dbReference type="InterPro" id="IPR002550">
    <property type="entry name" value="CNNM"/>
</dbReference>
<dbReference type="Pfam" id="PF01595">
    <property type="entry name" value="CNNM"/>
    <property type="match status" value="1"/>
</dbReference>
<evidence type="ECO:0000256" key="6">
    <source>
        <dbReference type="ARBA" id="ARBA00022989"/>
    </source>
</evidence>
<dbReference type="InterPro" id="IPR051676">
    <property type="entry name" value="UPF0053_domain"/>
</dbReference>
<dbReference type="InterPro" id="IPR046342">
    <property type="entry name" value="CBS_dom_sf"/>
</dbReference>
<dbReference type="InterPro" id="IPR036318">
    <property type="entry name" value="FAD-bd_PCMH-like_sf"/>
</dbReference>
<evidence type="ECO:0000256" key="4">
    <source>
        <dbReference type="ARBA" id="ARBA00022692"/>
    </source>
</evidence>
<feature type="region of interest" description="Disordered" evidence="11">
    <location>
        <begin position="430"/>
        <end position="449"/>
    </location>
</feature>
<dbReference type="GO" id="GO:0005886">
    <property type="term" value="C:plasma membrane"/>
    <property type="evidence" value="ECO:0007669"/>
    <property type="project" value="UniProtKB-SubCell"/>
</dbReference>
<evidence type="ECO:0000256" key="10">
    <source>
        <dbReference type="PROSITE-ProRule" id="PRU01193"/>
    </source>
</evidence>
<evidence type="ECO:0000256" key="8">
    <source>
        <dbReference type="ARBA" id="ARBA00023136"/>
    </source>
</evidence>
<feature type="transmembrane region" description="Helical" evidence="12">
    <location>
        <begin position="106"/>
        <end position="127"/>
    </location>
</feature>
<keyword evidence="6 10" id="KW-1133">Transmembrane helix</keyword>
<dbReference type="SUPFAM" id="SSF54631">
    <property type="entry name" value="CBS-domain pair"/>
    <property type="match status" value="1"/>
</dbReference>
<protein>
    <submittedName>
        <fullName evidence="15">Putative Mg2+ and Co2+ transporter CorB</fullName>
    </submittedName>
</protein>
<dbReference type="EMBL" id="CZAL01000001">
    <property type="protein sequence ID" value="CUO60783.1"/>
    <property type="molecule type" value="Genomic_DNA"/>
</dbReference>
<dbReference type="Gene3D" id="3.30.465.10">
    <property type="match status" value="1"/>
</dbReference>
<feature type="transmembrane region" description="Helical" evidence="12">
    <location>
        <begin position="139"/>
        <end position="161"/>
    </location>
</feature>
<keyword evidence="4 10" id="KW-0812">Transmembrane</keyword>
<dbReference type="Pfam" id="PF03471">
    <property type="entry name" value="CorC_HlyC"/>
    <property type="match status" value="1"/>
</dbReference>
<evidence type="ECO:0000256" key="12">
    <source>
        <dbReference type="SAM" id="Phobius"/>
    </source>
</evidence>
<dbReference type="Pfam" id="PF00571">
    <property type="entry name" value="CBS"/>
    <property type="match status" value="1"/>
</dbReference>
<keyword evidence="3" id="KW-1003">Cell membrane</keyword>
<organism evidence="15 16">
    <name type="scientific">Fusicatenibacter saccharivorans</name>
    <dbReference type="NCBI Taxonomy" id="1150298"/>
    <lineage>
        <taxon>Bacteria</taxon>
        <taxon>Bacillati</taxon>
        <taxon>Bacillota</taxon>
        <taxon>Clostridia</taxon>
        <taxon>Lachnospirales</taxon>
        <taxon>Lachnospiraceae</taxon>
        <taxon>Fusicatenibacter</taxon>
    </lineage>
</organism>
<dbReference type="CDD" id="cd04590">
    <property type="entry name" value="CBS_pair_CorC_HlyC_assoc"/>
    <property type="match status" value="1"/>
</dbReference>
<dbReference type="SUPFAM" id="SSF56176">
    <property type="entry name" value="FAD-binding/transporter-associated domain-like"/>
    <property type="match status" value="1"/>
</dbReference>
<keyword evidence="8 10" id="KW-0472">Membrane</keyword>
<dbReference type="InterPro" id="IPR044751">
    <property type="entry name" value="Ion_transp-like_CBS"/>
</dbReference>
<evidence type="ECO:0000256" key="3">
    <source>
        <dbReference type="ARBA" id="ARBA00022475"/>
    </source>
</evidence>
<dbReference type="Proteomes" id="UP000095709">
    <property type="component" value="Unassembled WGS sequence"/>
</dbReference>
<dbReference type="RefSeq" id="WP_242857165.1">
    <property type="nucleotide sequence ID" value="NZ_CZAL01000001.1"/>
</dbReference>
<evidence type="ECO:0000256" key="9">
    <source>
        <dbReference type="PROSITE-ProRule" id="PRU00703"/>
    </source>
</evidence>
<feature type="domain" description="CNNM transmembrane" evidence="14">
    <location>
        <begin position="1"/>
        <end position="205"/>
    </location>
</feature>
<dbReference type="PANTHER" id="PTHR43099:SF5">
    <property type="entry name" value="HLYC_CORC FAMILY TRANSPORTER"/>
    <property type="match status" value="1"/>
</dbReference>
<keyword evidence="5" id="KW-0677">Repeat</keyword>
<evidence type="ECO:0000256" key="1">
    <source>
        <dbReference type="ARBA" id="ARBA00004651"/>
    </source>
</evidence>
<dbReference type="InterPro" id="IPR000644">
    <property type="entry name" value="CBS_dom"/>
</dbReference>